<gene>
    <name evidence="2" type="ORF">ABMA28_012044</name>
</gene>
<evidence type="ECO:0000313" key="2">
    <source>
        <dbReference type="EMBL" id="KAL0850170.1"/>
    </source>
</evidence>
<sequence length="186" mass="21412">MSTSRGSASRQRPQKYQNRTAFKNDLHDTSQKTKIINSLDITGVCKRCKDIIEWKIKYKKYKPLSAPRKCVNCEQKAIKHAYHMFCSKCSSEKQVCAKCCKPVESNDEKEDDPQNPAVQTMLKSLPERKRRTILRYINKQQNGNNQKISIAHLETMIGELDKLGLDDDLEDFLSDDPPSSDNEDEN</sequence>
<evidence type="ECO:0000313" key="3">
    <source>
        <dbReference type="Proteomes" id="UP001549921"/>
    </source>
</evidence>
<feature type="region of interest" description="Disordered" evidence="1">
    <location>
        <begin position="167"/>
        <end position="186"/>
    </location>
</feature>
<dbReference type="EMBL" id="JBEDNZ010000003">
    <property type="protein sequence ID" value="KAL0850170.1"/>
    <property type="molecule type" value="Genomic_DNA"/>
</dbReference>
<dbReference type="Proteomes" id="UP001549921">
    <property type="component" value="Unassembled WGS sequence"/>
</dbReference>
<dbReference type="AlphaFoldDB" id="A0ABD0TLD7"/>
<proteinExistence type="predicted"/>
<dbReference type="PANTHER" id="PTHR22876:SF5">
    <property type="entry name" value="CHROMOSOME 9 OPEN READING FRAME 85"/>
    <property type="match status" value="1"/>
</dbReference>
<accession>A0ABD0TLD7</accession>
<dbReference type="PANTHER" id="PTHR22876">
    <property type="entry name" value="ZGC:101016"/>
    <property type="match status" value="1"/>
</dbReference>
<reference evidence="2 3" key="1">
    <citation type="submission" date="2024-06" db="EMBL/GenBank/DDBJ databases">
        <title>A chromosome-level genome assembly of beet webworm, Loxostege sticticalis.</title>
        <authorList>
            <person name="Zhang Y."/>
        </authorList>
    </citation>
    <scope>NUCLEOTIDE SEQUENCE [LARGE SCALE GENOMIC DNA]</scope>
    <source>
        <strain evidence="2">AQ028</strain>
        <tissue evidence="2">Male pupae</tissue>
    </source>
</reference>
<comment type="caution">
    <text evidence="2">The sequence shown here is derived from an EMBL/GenBank/DDBJ whole genome shotgun (WGS) entry which is preliminary data.</text>
</comment>
<dbReference type="Pfam" id="PF10217">
    <property type="entry name" value="DUF2039"/>
    <property type="match status" value="1"/>
</dbReference>
<protein>
    <submittedName>
        <fullName evidence="2">Uncharacterized protein</fullName>
    </submittedName>
</protein>
<name>A0ABD0TLD7_LOXSC</name>
<dbReference type="InterPro" id="IPR019351">
    <property type="entry name" value="DUF2039"/>
</dbReference>
<organism evidence="2 3">
    <name type="scientific">Loxostege sticticalis</name>
    <name type="common">Beet webworm moth</name>
    <dbReference type="NCBI Taxonomy" id="481309"/>
    <lineage>
        <taxon>Eukaryota</taxon>
        <taxon>Metazoa</taxon>
        <taxon>Ecdysozoa</taxon>
        <taxon>Arthropoda</taxon>
        <taxon>Hexapoda</taxon>
        <taxon>Insecta</taxon>
        <taxon>Pterygota</taxon>
        <taxon>Neoptera</taxon>
        <taxon>Endopterygota</taxon>
        <taxon>Lepidoptera</taxon>
        <taxon>Glossata</taxon>
        <taxon>Ditrysia</taxon>
        <taxon>Pyraloidea</taxon>
        <taxon>Crambidae</taxon>
        <taxon>Pyraustinae</taxon>
        <taxon>Loxostege</taxon>
    </lineage>
</organism>
<evidence type="ECO:0000256" key="1">
    <source>
        <dbReference type="SAM" id="MobiDB-lite"/>
    </source>
</evidence>